<evidence type="ECO:0000313" key="3">
    <source>
        <dbReference type="Proteomes" id="UP000636800"/>
    </source>
</evidence>
<proteinExistence type="predicted"/>
<dbReference type="AlphaFoldDB" id="A0A835V5W7"/>
<gene>
    <name evidence="2" type="ORF">HPP92_008320</name>
</gene>
<keyword evidence="3" id="KW-1185">Reference proteome</keyword>
<organism evidence="2 3">
    <name type="scientific">Vanilla planifolia</name>
    <name type="common">Vanilla</name>
    <dbReference type="NCBI Taxonomy" id="51239"/>
    <lineage>
        <taxon>Eukaryota</taxon>
        <taxon>Viridiplantae</taxon>
        <taxon>Streptophyta</taxon>
        <taxon>Embryophyta</taxon>
        <taxon>Tracheophyta</taxon>
        <taxon>Spermatophyta</taxon>
        <taxon>Magnoliopsida</taxon>
        <taxon>Liliopsida</taxon>
        <taxon>Asparagales</taxon>
        <taxon>Orchidaceae</taxon>
        <taxon>Vanilloideae</taxon>
        <taxon>Vanilleae</taxon>
        <taxon>Vanilla</taxon>
    </lineage>
</organism>
<feature type="region of interest" description="Disordered" evidence="1">
    <location>
        <begin position="36"/>
        <end position="60"/>
    </location>
</feature>
<evidence type="ECO:0000256" key="1">
    <source>
        <dbReference type="SAM" id="MobiDB-lite"/>
    </source>
</evidence>
<comment type="caution">
    <text evidence="2">The sequence shown here is derived from an EMBL/GenBank/DDBJ whole genome shotgun (WGS) entry which is preliminary data.</text>
</comment>
<name>A0A835V5W7_VANPL</name>
<dbReference type="Proteomes" id="UP000636800">
    <property type="component" value="Unassembled WGS sequence"/>
</dbReference>
<dbReference type="EMBL" id="JADCNL010000004">
    <property type="protein sequence ID" value="KAG0484241.1"/>
    <property type="molecule type" value="Genomic_DNA"/>
</dbReference>
<protein>
    <submittedName>
        <fullName evidence="2">Uncharacterized protein</fullName>
    </submittedName>
</protein>
<reference evidence="2 3" key="1">
    <citation type="journal article" date="2020" name="Nat. Food">
        <title>A phased Vanilla planifolia genome enables genetic improvement of flavour and production.</title>
        <authorList>
            <person name="Hasing T."/>
            <person name="Tang H."/>
            <person name="Brym M."/>
            <person name="Khazi F."/>
            <person name="Huang T."/>
            <person name="Chambers A.H."/>
        </authorList>
    </citation>
    <scope>NUCLEOTIDE SEQUENCE [LARGE SCALE GENOMIC DNA]</scope>
    <source>
        <tissue evidence="2">Leaf</tissue>
    </source>
</reference>
<sequence>MAFEPKGAVRRVICHQYVVRLAIHTTVMCYVRSGGAYPNSPNFFYQRKKKKQKNATGALQ</sequence>
<dbReference type="OrthoDB" id="2973320at2759"/>
<accession>A0A835V5W7</accession>
<evidence type="ECO:0000313" key="2">
    <source>
        <dbReference type="EMBL" id="KAG0484241.1"/>
    </source>
</evidence>